<sequence length="152" mass="17453">MSKYAPHKRSANQPKATSSTTCQKCLGKGHFTYECKGQRPYISRPSRTAQLENPRLAAKLKQTIEVPEEFTKPAGTANQILEAKEKEREKEKEGEDSKGKGREVSPERKRRKRLFTVERTQQETEGSPQAQPQLFVLKLRLIFRFSRPFAFA</sequence>
<dbReference type="GO" id="GO:0006397">
    <property type="term" value="P:mRNA processing"/>
    <property type="evidence" value="ECO:0007669"/>
    <property type="project" value="UniProtKB-KW"/>
</dbReference>
<dbReference type="AlphaFoldDB" id="A0A8H5FKZ0"/>
<gene>
    <name evidence="3" type="ORF">D9611_007511</name>
</gene>
<dbReference type="PANTHER" id="PTHR13491">
    <property type="entry name" value="ZCCHC10 PROTEIN"/>
    <property type="match status" value="1"/>
</dbReference>
<dbReference type="PANTHER" id="PTHR13491:SF0">
    <property type="entry name" value="ZINC FINGER CCHC DOMAIN-CONTAINING PROTEIN 10"/>
    <property type="match status" value="1"/>
</dbReference>
<feature type="region of interest" description="Disordered" evidence="2">
    <location>
        <begin position="1"/>
        <end position="23"/>
    </location>
</feature>
<dbReference type="EMBL" id="JAACJK010000003">
    <property type="protein sequence ID" value="KAF5340649.1"/>
    <property type="molecule type" value="Genomic_DNA"/>
</dbReference>
<dbReference type="InterPro" id="IPR036875">
    <property type="entry name" value="Znf_CCHC_sf"/>
</dbReference>
<evidence type="ECO:0000256" key="2">
    <source>
        <dbReference type="SAM" id="MobiDB-lite"/>
    </source>
</evidence>
<reference evidence="3 4" key="1">
    <citation type="journal article" date="2020" name="ISME J.">
        <title>Uncovering the hidden diversity of litter-decomposition mechanisms in mushroom-forming fungi.</title>
        <authorList>
            <person name="Floudas D."/>
            <person name="Bentzer J."/>
            <person name="Ahren D."/>
            <person name="Johansson T."/>
            <person name="Persson P."/>
            <person name="Tunlid A."/>
        </authorList>
    </citation>
    <scope>NUCLEOTIDE SEQUENCE [LARGE SCALE GENOMIC DNA]</scope>
    <source>
        <strain evidence="3 4">CBS 175.51</strain>
    </source>
</reference>
<feature type="region of interest" description="Disordered" evidence="2">
    <location>
        <begin position="64"/>
        <end position="130"/>
    </location>
</feature>
<evidence type="ECO:0000313" key="3">
    <source>
        <dbReference type="EMBL" id="KAF5340649.1"/>
    </source>
</evidence>
<dbReference type="InterPro" id="IPR039715">
    <property type="entry name" value="ZCCHC10"/>
</dbReference>
<protein>
    <recommendedName>
        <fullName evidence="5">Zinc knuckle-domain-containing protein</fullName>
    </recommendedName>
</protein>
<accession>A0A8H5FKZ0</accession>
<comment type="caution">
    <text evidence="3">The sequence shown here is derived from an EMBL/GenBank/DDBJ whole genome shotgun (WGS) entry which is preliminary data.</text>
</comment>
<evidence type="ECO:0008006" key="5">
    <source>
        <dbReference type="Google" id="ProtNLM"/>
    </source>
</evidence>
<dbReference type="SUPFAM" id="SSF57756">
    <property type="entry name" value="Retrovirus zinc finger-like domains"/>
    <property type="match status" value="1"/>
</dbReference>
<dbReference type="Proteomes" id="UP000541558">
    <property type="component" value="Unassembled WGS sequence"/>
</dbReference>
<feature type="compositionally biased region" description="Polar residues" evidence="2">
    <location>
        <begin position="11"/>
        <end position="23"/>
    </location>
</feature>
<dbReference type="GO" id="GO:0008270">
    <property type="term" value="F:zinc ion binding"/>
    <property type="evidence" value="ECO:0007669"/>
    <property type="project" value="InterPro"/>
</dbReference>
<feature type="compositionally biased region" description="Basic and acidic residues" evidence="2">
    <location>
        <begin position="82"/>
        <end position="107"/>
    </location>
</feature>
<dbReference type="Pfam" id="PF13917">
    <property type="entry name" value="zf-CCHC_3"/>
    <property type="match status" value="1"/>
</dbReference>
<dbReference type="OrthoDB" id="437973at2759"/>
<keyword evidence="1" id="KW-0507">mRNA processing</keyword>
<name>A0A8H5FKZ0_9AGAR</name>
<evidence type="ECO:0000256" key="1">
    <source>
        <dbReference type="ARBA" id="ARBA00022664"/>
    </source>
</evidence>
<proteinExistence type="predicted"/>
<dbReference type="GO" id="GO:0003676">
    <property type="term" value="F:nucleic acid binding"/>
    <property type="evidence" value="ECO:0007669"/>
    <property type="project" value="InterPro"/>
</dbReference>
<feature type="compositionally biased region" description="Basic residues" evidence="2">
    <location>
        <begin position="1"/>
        <end position="10"/>
    </location>
</feature>
<organism evidence="3 4">
    <name type="scientific">Ephemerocybe angulata</name>
    <dbReference type="NCBI Taxonomy" id="980116"/>
    <lineage>
        <taxon>Eukaryota</taxon>
        <taxon>Fungi</taxon>
        <taxon>Dikarya</taxon>
        <taxon>Basidiomycota</taxon>
        <taxon>Agaricomycotina</taxon>
        <taxon>Agaricomycetes</taxon>
        <taxon>Agaricomycetidae</taxon>
        <taxon>Agaricales</taxon>
        <taxon>Agaricineae</taxon>
        <taxon>Psathyrellaceae</taxon>
        <taxon>Ephemerocybe</taxon>
    </lineage>
</organism>
<keyword evidence="4" id="KW-1185">Reference proteome</keyword>
<evidence type="ECO:0000313" key="4">
    <source>
        <dbReference type="Proteomes" id="UP000541558"/>
    </source>
</evidence>